<dbReference type="EMBL" id="BAABDE010000008">
    <property type="protein sequence ID" value="GAA3784675.1"/>
    <property type="molecule type" value="Genomic_DNA"/>
</dbReference>
<dbReference type="RefSeq" id="WP_275773670.1">
    <property type="nucleotide sequence ID" value="NZ_BAABDE010000008.1"/>
</dbReference>
<keyword evidence="2" id="KW-1185">Reference proteome</keyword>
<evidence type="ECO:0000313" key="2">
    <source>
        <dbReference type="Proteomes" id="UP001501009"/>
    </source>
</evidence>
<organism evidence="1 2">
    <name type="scientific">Streptomyces coacervatus</name>
    <dbReference type="NCBI Taxonomy" id="647381"/>
    <lineage>
        <taxon>Bacteria</taxon>
        <taxon>Bacillati</taxon>
        <taxon>Actinomycetota</taxon>
        <taxon>Actinomycetes</taxon>
        <taxon>Kitasatosporales</taxon>
        <taxon>Streptomycetaceae</taxon>
        <taxon>Streptomyces</taxon>
    </lineage>
</organism>
<sequence>MVLLAGWAVIGLTQQYLVGETSVLLAQLQASGADPGVVRELARLRREAETGPVSRLGVVALRALELTDELCRESLRRGDVPAFVRQCACGADLREFCVCARLLADT</sequence>
<protein>
    <submittedName>
        <fullName evidence="1">Uncharacterized protein</fullName>
    </submittedName>
</protein>
<evidence type="ECO:0000313" key="1">
    <source>
        <dbReference type="EMBL" id="GAA3784675.1"/>
    </source>
</evidence>
<dbReference type="Proteomes" id="UP001501009">
    <property type="component" value="Unassembled WGS sequence"/>
</dbReference>
<proteinExistence type="predicted"/>
<gene>
    <name evidence="1" type="ORF">GCM10022403_019190</name>
</gene>
<accession>A0ABP7H831</accession>
<reference evidence="2" key="1">
    <citation type="journal article" date="2019" name="Int. J. Syst. Evol. Microbiol.">
        <title>The Global Catalogue of Microorganisms (GCM) 10K type strain sequencing project: providing services to taxonomists for standard genome sequencing and annotation.</title>
        <authorList>
            <consortium name="The Broad Institute Genomics Platform"/>
            <consortium name="The Broad Institute Genome Sequencing Center for Infectious Disease"/>
            <person name="Wu L."/>
            <person name="Ma J."/>
        </authorList>
    </citation>
    <scope>NUCLEOTIDE SEQUENCE [LARGE SCALE GENOMIC DNA]</scope>
    <source>
        <strain evidence="2">JCM 17138</strain>
    </source>
</reference>
<name>A0ABP7H831_9ACTN</name>
<comment type="caution">
    <text evidence="1">The sequence shown here is derived from an EMBL/GenBank/DDBJ whole genome shotgun (WGS) entry which is preliminary data.</text>
</comment>